<dbReference type="Pfam" id="PF03992">
    <property type="entry name" value="ABM"/>
    <property type="match status" value="1"/>
</dbReference>
<keyword evidence="2" id="KW-0503">Monooxygenase</keyword>
<accession>A0A1E5P010</accession>
<evidence type="ECO:0000259" key="1">
    <source>
        <dbReference type="PROSITE" id="PS51725"/>
    </source>
</evidence>
<proteinExistence type="predicted"/>
<organism evidence="2 3">
    <name type="scientific">Streptomyces subrutilus</name>
    <dbReference type="NCBI Taxonomy" id="36818"/>
    <lineage>
        <taxon>Bacteria</taxon>
        <taxon>Bacillati</taxon>
        <taxon>Actinomycetota</taxon>
        <taxon>Actinomycetes</taxon>
        <taxon>Kitasatosporales</taxon>
        <taxon>Streptomycetaceae</taxon>
        <taxon>Streptomyces</taxon>
    </lineage>
</organism>
<dbReference type="AlphaFoldDB" id="A0A1E5P010"/>
<evidence type="ECO:0000313" key="2">
    <source>
        <dbReference type="EMBL" id="OEJ22375.1"/>
    </source>
</evidence>
<dbReference type="GO" id="GO:0004497">
    <property type="term" value="F:monooxygenase activity"/>
    <property type="evidence" value="ECO:0007669"/>
    <property type="project" value="UniProtKB-KW"/>
</dbReference>
<dbReference type="InterPro" id="IPR007138">
    <property type="entry name" value="ABM_dom"/>
</dbReference>
<protein>
    <submittedName>
        <fullName evidence="2">Antibiotic biosynthesis monooxygenase</fullName>
    </submittedName>
</protein>
<keyword evidence="3" id="KW-1185">Reference proteome</keyword>
<comment type="caution">
    <text evidence="2">The sequence shown here is derived from an EMBL/GenBank/DDBJ whole genome shotgun (WGS) entry which is preliminary data.</text>
</comment>
<dbReference type="RefSeq" id="WP_069924425.1">
    <property type="nucleotide sequence ID" value="NZ_JBEZKT010000025.1"/>
</dbReference>
<dbReference type="PROSITE" id="PS51725">
    <property type="entry name" value="ABM"/>
    <property type="match status" value="1"/>
</dbReference>
<sequence length="97" mass="11273">MIAFVNRFQVTGSCQEFEEAFDRTSAFFAAQPGFLRHRLLHHINDPELYVNVADWEDEDSFRRALAQPEFAEHRTALRALSSSDPNLYTPMLERVAR</sequence>
<dbReference type="InterPro" id="IPR011008">
    <property type="entry name" value="Dimeric_a/b-barrel"/>
</dbReference>
<keyword evidence="2" id="KW-0560">Oxidoreductase</keyword>
<name>A0A1E5P010_9ACTN</name>
<dbReference type="SUPFAM" id="SSF54909">
    <property type="entry name" value="Dimeric alpha+beta barrel"/>
    <property type="match status" value="1"/>
</dbReference>
<dbReference type="Gene3D" id="3.30.70.100">
    <property type="match status" value="1"/>
</dbReference>
<dbReference type="Proteomes" id="UP000095705">
    <property type="component" value="Unassembled WGS sequence"/>
</dbReference>
<reference evidence="2 3" key="1">
    <citation type="submission" date="2016-08" db="EMBL/GenBank/DDBJ databases">
        <title>The complete genome of Streptomyces subrutilus 10-1-1.</title>
        <authorList>
            <person name="Chen X."/>
        </authorList>
    </citation>
    <scope>NUCLEOTIDE SEQUENCE [LARGE SCALE GENOMIC DNA]</scope>
    <source>
        <strain evidence="2 3">10-1-1</strain>
    </source>
</reference>
<feature type="domain" description="ABM" evidence="1">
    <location>
        <begin position="2"/>
        <end position="91"/>
    </location>
</feature>
<dbReference type="EMBL" id="MEHK01000002">
    <property type="protein sequence ID" value="OEJ22375.1"/>
    <property type="molecule type" value="Genomic_DNA"/>
</dbReference>
<evidence type="ECO:0000313" key="3">
    <source>
        <dbReference type="Proteomes" id="UP000095705"/>
    </source>
</evidence>
<gene>
    <name evidence="2" type="ORF">BGK67_33005</name>
</gene>
<dbReference type="STRING" id="36818.BGK67_33005"/>
<dbReference type="OrthoDB" id="3382888at2"/>